<dbReference type="Pfam" id="PF01144">
    <property type="entry name" value="CoA_trans"/>
    <property type="match status" value="1"/>
</dbReference>
<evidence type="ECO:0000313" key="3">
    <source>
        <dbReference type="Proteomes" id="UP001500449"/>
    </source>
</evidence>
<protein>
    <submittedName>
        <fullName evidence="2">CoA-transferase</fullName>
    </submittedName>
</protein>
<keyword evidence="3" id="KW-1185">Reference proteome</keyword>
<proteinExistence type="predicted"/>
<feature type="compositionally biased region" description="Basic and acidic residues" evidence="1">
    <location>
        <begin position="274"/>
        <end position="283"/>
    </location>
</feature>
<reference evidence="2 3" key="1">
    <citation type="journal article" date="2019" name="Int. J. Syst. Evol. Microbiol.">
        <title>The Global Catalogue of Microorganisms (GCM) 10K type strain sequencing project: providing services to taxonomists for standard genome sequencing and annotation.</title>
        <authorList>
            <consortium name="The Broad Institute Genomics Platform"/>
            <consortium name="The Broad Institute Genome Sequencing Center for Infectious Disease"/>
            <person name="Wu L."/>
            <person name="Ma J."/>
        </authorList>
    </citation>
    <scope>NUCLEOTIDE SEQUENCE [LARGE SCALE GENOMIC DNA]</scope>
    <source>
        <strain evidence="2 3">JCM 16009</strain>
    </source>
</reference>
<name>A0ABN2MHH5_9PSEU</name>
<dbReference type="Gene3D" id="3.40.1080.10">
    <property type="entry name" value="Glutaconate Coenzyme A-transferase"/>
    <property type="match status" value="1"/>
</dbReference>
<dbReference type="InterPro" id="IPR004165">
    <property type="entry name" value="CoA_trans_fam_I"/>
</dbReference>
<evidence type="ECO:0000313" key="2">
    <source>
        <dbReference type="EMBL" id="GAA1826674.1"/>
    </source>
</evidence>
<organism evidence="2 3">
    <name type="scientific">Pseudonocardia ailaonensis</name>
    <dbReference type="NCBI Taxonomy" id="367279"/>
    <lineage>
        <taxon>Bacteria</taxon>
        <taxon>Bacillati</taxon>
        <taxon>Actinomycetota</taxon>
        <taxon>Actinomycetes</taxon>
        <taxon>Pseudonocardiales</taxon>
        <taxon>Pseudonocardiaceae</taxon>
        <taxon>Pseudonocardia</taxon>
    </lineage>
</organism>
<feature type="region of interest" description="Disordered" evidence="1">
    <location>
        <begin position="258"/>
        <end position="283"/>
    </location>
</feature>
<sequence length="283" mass="30619">MSSASPRSSTSDFTVEEQVITVLADIYRGEVIAVSATVSGDIAARLAKALYAPEIVLMAGGSMAGFDCAPTPKVLNDEWVTSPTAARGSDWTEAFDFISAGKYAITMGPVQVDRTGSCNISVLGDWRRPKVAMIGSRGIPDDMVRLAEMTFHVRRHTPRALVEKVDFRCGLGFGPERDRLGLTLGVPRMLVTDLGVFDFDRTGAGMSVRSLHPGVTFDDAQQATGFALLPPDGTVPTTRPPSAEELHWIRERLDPLGVRRLDSPKPPPGLLAELAERERELLS</sequence>
<dbReference type="InterPro" id="IPR037171">
    <property type="entry name" value="NagB/RpiA_transferase-like"/>
</dbReference>
<dbReference type="Proteomes" id="UP001500449">
    <property type="component" value="Unassembled WGS sequence"/>
</dbReference>
<gene>
    <name evidence="2" type="ORF">GCM10009836_00320</name>
</gene>
<dbReference type="SUPFAM" id="SSF100950">
    <property type="entry name" value="NagB/RpiA/CoA transferase-like"/>
    <property type="match status" value="1"/>
</dbReference>
<comment type="caution">
    <text evidence="2">The sequence shown here is derived from an EMBL/GenBank/DDBJ whole genome shotgun (WGS) entry which is preliminary data.</text>
</comment>
<accession>A0ABN2MHH5</accession>
<dbReference type="RefSeq" id="WP_344411413.1">
    <property type="nucleotide sequence ID" value="NZ_BAAAQK010000001.1"/>
</dbReference>
<evidence type="ECO:0000256" key="1">
    <source>
        <dbReference type="SAM" id="MobiDB-lite"/>
    </source>
</evidence>
<dbReference type="EMBL" id="BAAAQK010000001">
    <property type="protein sequence ID" value="GAA1826674.1"/>
    <property type="molecule type" value="Genomic_DNA"/>
</dbReference>